<reference evidence="4 5" key="1">
    <citation type="submission" date="2015-12" db="EMBL/GenBank/DDBJ databases">
        <title>Complete genome of Roseateles depolymerans KCTC 42856.</title>
        <authorList>
            <person name="Kim K.M."/>
        </authorList>
    </citation>
    <scope>NUCLEOTIDE SEQUENCE [LARGE SCALE GENOMIC DNA]</scope>
    <source>
        <strain evidence="4 5">KCTC 42856</strain>
    </source>
</reference>
<feature type="compositionally biased region" description="Gly residues" evidence="2">
    <location>
        <begin position="339"/>
        <end position="351"/>
    </location>
</feature>
<dbReference type="KEGG" id="rdp:RD2015_2255"/>
<feature type="compositionally biased region" description="Low complexity" evidence="2">
    <location>
        <begin position="326"/>
        <end position="338"/>
    </location>
</feature>
<evidence type="ECO:0000256" key="2">
    <source>
        <dbReference type="SAM" id="MobiDB-lite"/>
    </source>
</evidence>
<feature type="region of interest" description="Disordered" evidence="2">
    <location>
        <begin position="326"/>
        <end position="354"/>
    </location>
</feature>
<feature type="transmembrane region" description="Helical" evidence="3">
    <location>
        <begin position="287"/>
        <end position="307"/>
    </location>
</feature>
<feature type="region of interest" description="Disordered" evidence="2">
    <location>
        <begin position="139"/>
        <end position="192"/>
    </location>
</feature>
<dbReference type="Proteomes" id="UP000060699">
    <property type="component" value="Chromosome"/>
</dbReference>
<feature type="coiled-coil region" evidence="1">
    <location>
        <begin position="238"/>
        <end position="279"/>
    </location>
</feature>
<feature type="region of interest" description="Disordered" evidence="2">
    <location>
        <begin position="386"/>
        <end position="440"/>
    </location>
</feature>
<dbReference type="PATRIC" id="fig|76731.3.peg.2309"/>
<evidence type="ECO:0000313" key="5">
    <source>
        <dbReference type="Proteomes" id="UP000060699"/>
    </source>
</evidence>
<keyword evidence="1" id="KW-0175">Coiled coil</keyword>
<gene>
    <name evidence="4" type="ORF">RD2015_2255</name>
</gene>
<feature type="compositionally biased region" description="Low complexity" evidence="2">
    <location>
        <begin position="169"/>
        <end position="179"/>
    </location>
</feature>
<keyword evidence="3" id="KW-1133">Transmembrane helix</keyword>
<accession>A0A0U3LP67</accession>
<dbReference type="PANTHER" id="PTHR48125:SF10">
    <property type="entry name" value="OS12G0136300 PROTEIN"/>
    <property type="match status" value="1"/>
</dbReference>
<name>A0A0U3LP67_9BURK</name>
<evidence type="ECO:0000256" key="3">
    <source>
        <dbReference type="SAM" id="Phobius"/>
    </source>
</evidence>
<sequence length="702" mass="73285">MLACLAMMSTSAWSLGVGRPQTASSLGQPLNLFFPVQIAPGEVVTADCIRADVTAGESQLPSSSLRWQLETDGQQTLRGVRLRSSQSINEPLVVVNLTLGCSSSFTRQYTAFIDPPGHSAEPLADAGSQSETALAPAFQVATGGETRINARDASPSRTRSGPIPDISGAAAPASAASAPPRKRRQTAARNAGNVAAAAAAAAPQKSGGARLSMEPAEILAPAPNAPLIAEAASAASAAAEARAQLAVMEKRVADLQAEQRRTNDVLQALREELKATREQRDSAGTPVWMLALTLLSLALAASSLLLWRNRGRDRKDAPQTWWGEAQGEGAQAGAAVPSGPGGPGSGAGAPGAAGADLDSGTGALHSAPGAAAAALVALDRKELSAATHAPTTMPMPLSITDPERTMQLPPRAAPAPSPEVSAAASGLQASRPGRSAATAAADDALDALASLDAMQPLSFEMREPPGDTRPAPLLRDLNGLGAVTVEELIDLEQQVDFFLVLGQDDAAIELLSSRLGERDAASGLPYLKLMELYQRRADRASFDRVATRFSQQFRARPPAWSDDLNEGAGLEAHPELVDRLQSAWVDAAGSMSLLQDLFSHHQEYSGELGLPAYRDLLLLYAVARDRAEHESRTQDIDVFLPLDATAPPDMMATMTWQAPASAPAAGSSGRSLRPGVGQSLDVDLDLTLANDDDDQPKKPKAY</sequence>
<dbReference type="EMBL" id="CP013729">
    <property type="protein sequence ID" value="ALV06727.1"/>
    <property type="molecule type" value="Genomic_DNA"/>
</dbReference>
<keyword evidence="3" id="KW-0812">Transmembrane</keyword>
<organism evidence="4 5">
    <name type="scientific">Roseateles depolymerans</name>
    <dbReference type="NCBI Taxonomy" id="76731"/>
    <lineage>
        <taxon>Bacteria</taxon>
        <taxon>Pseudomonadati</taxon>
        <taxon>Pseudomonadota</taxon>
        <taxon>Betaproteobacteria</taxon>
        <taxon>Burkholderiales</taxon>
        <taxon>Sphaerotilaceae</taxon>
        <taxon>Roseateles</taxon>
    </lineage>
</organism>
<evidence type="ECO:0000313" key="4">
    <source>
        <dbReference type="EMBL" id="ALV06727.1"/>
    </source>
</evidence>
<dbReference type="PANTHER" id="PTHR48125">
    <property type="entry name" value="LP07818P1"/>
    <property type="match status" value="1"/>
</dbReference>
<dbReference type="AlphaFoldDB" id="A0A0U3LP67"/>
<keyword evidence="5" id="KW-1185">Reference proteome</keyword>
<dbReference type="STRING" id="76731.RD2015_2255"/>
<keyword evidence="3" id="KW-0472">Membrane</keyword>
<evidence type="ECO:0000256" key="1">
    <source>
        <dbReference type="SAM" id="Coils"/>
    </source>
</evidence>
<protein>
    <submittedName>
        <fullName evidence="4">Uncharacterized protein</fullName>
    </submittedName>
</protein>
<proteinExistence type="predicted"/>
<feature type="region of interest" description="Disordered" evidence="2">
    <location>
        <begin position="683"/>
        <end position="702"/>
    </location>
</feature>